<comment type="caution">
    <text evidence="1">The sequence shown here is derived from an EMBL/GenBank/DDBJ whole genome shotgun (WGS) entry which is preliminary data.</text>
</comment>
<evidence type="ECO:0000313" key="2">
    <source>
        <dbReference type="Proteomes" id="UP001605261"/>
    </source>
</evidence>
<dbReference type="EMBL" id="JBHGCJ010000005">
    <property type="protein sequence ID" value="MFG6109199.1"/>
    <property type="molecule type" value="Genomic_DNA"/>
</dbReference>
<proteinExistence type="predicted"/>
<gene>
    <name evidence="1" type="ORF">ACEU0G_003203</name>
</gene>
<sequence length="104" mass="11264">MKVLSFSDSSSVCATMVDGAVVVDLSDDEILGVEIMGYSGISGRRPVAEDVKWMQTMVNSVGVYEDDDVLSIRVRTGPNTGQKELVARFGFDESGRLVSISMPR</sequence>
<organism evidence="1 2">
    <name type="scientific">Stenotrophomonas nematodicola</name>
    <dbReference type="NCBI Taxonomy" id="2656746"/>
    <lineage>
        <taxon>Bacteria</taxon>
        <taxon>Pseudomonadati</taxon>
        <taxon>Pseudomonadota</taxon>
        <taxon>Gammaproteobacteria</taxon>
        <taxon>Lysobacterales</taxon>
        <taxon>Lysobacteraceae</taxon>
        <taxon>Stenotrophomonas</taxon>
    </lineage>
</organism>
<name>A0ABW7CW47_9GAMM</name>
<protein>
    <submittedName>
        <fullName evidence="1">Uncharacterized protein</fullName>
    </submittedName>
</protein>
<keyword evidence="2" id="KW-1185">Reference proteome</keyword>
<dbReference type="RefSeq" id="WP_394162750.1">
    <property type="nucleotide sequence ID" value="NZ_JBHGCJ010000005.1"/>
</dbReference>
<accession>A0ABW7CW47</accession>
<evidence type="ECO:0000313" key="1">
    <source>
        <dbReference type="EMBL" id="MFG6109199.1"/>
    </source>
</evidence>
<reference evidence="1 2" key="1">
    <citation type="submission" date="2024-09" db="EMBL/GenBank/DDBJ databases">
        <authorList>
            <consortium name="All-Russian atlas of soil microorganisms"/>
            <consortium name="as a basis for the search for new antimicrobial producers and enzymes with unique properties"/>
            <person name="Sokolova E.A."/>
            <person name="Voronina E.N."/>
        </authorList>
    </citation>
    <scope>NUCLEOTIDE SEQUENCE [LARGE SCALE GENOMIC DNA]</scope>
    <source>
        <strain evidence="1 2">AF-22b-331.1</strain>
    </source>
</reference>
<dbReference type="Proteomes" id="UP001605261">
    <property type="component" value="Unassembled WGS sequence"/>
</dbReference>